<gene>
    <name evidence="1" type="ORF">HA254_05365</name>
</gene>
<comment type="caution">
    <text evidence="1">The sequence shown here is derived from an EMBL/GenBank/DDBJ whole genome shotgun (WGS) entry which is preliminary data.</text>
</comment>
<dbReference type="AlphaFoldDB" id="A0A7J4J4B9"/>
<protein>
    <submittedName>
        <fullName evidence="1">Uncharacterized protein</fullName>
    </submittedName>
</protein>
<evidence type="ECO:0000313" key="2">
    <source>
        <dbReference type="Proteomes" id="UP000565078"/>
    </source>
</evidence>
<reference evidence="2" key="1">
    <citation type="journal article" date="2020" name="bioRxiv">
        <title>A rank-normalized archaeal taxonomy based on genome phylogeny resolves widespread incomplete and uneven classifications.</title>
        <authorList>
            <person name="Rinke C."/>
            <person name="Chuvochina M."/>
            <person name="Mussig A.J."/>
            <person name="Chaumeil P.-A."/>
            <person name="Waite D.W."/>
            <person name="Whitman W.B."/>
            <person name="Parks D.H."/>
            <person name="Hugenholtz P."/>
        </authorList>
    </citation>
    <scope>NUCLEOTIDE SEQUENCE [LARGE SCALE GENOMIC DNA]</scope>
</reference>
<dbReference type="EMBL" id="DUGC01000083">
    <property type="protein sequence ID" value="HIH10066.1"/>
    <property type="molecule type" value="Genomic_DNA"/>
</dbReference>
<dbReference type="Proteomes" id="UP000565078">
    <property type="component" value="Unassembled WGS sequence"/>
</dbReference>
<sequence>MNPRTKPSSAYIVDANGSVNIRGDLNTTTHLRATAALTVTGIPGSVSENSLLGGASTQFKMFAKEGAFSINAGYSAAMLLISGATWNESTSGTHPLIATAAILKPRVVSGAATVGDTAALYIEDENGTNVSGGNYAVWVDNNTSRFDGNVLIGSNLATPIGVLDVNAPEGAGGAGTRFLVAFDGNVGVGTTTPSKRLDVNAVMKLRPTDSPGQCAATDKGRIYYDASVAELCSCNGTNWVKGSDNSTICT</sequence>
<proteinExistence type="predicted"/>
<evidence type="ECO:0000313" key="1">
    <source>
        <dbReference type="EMBL" id="HIH10066.1"/>
    </source>
</evidence>
<name>A0A7J4J4B9_9ARCH</name>
<accession>A0A7J4J4B9</accession>
<organism evidence="1 2">
    <name type="scientific">Candidatus Iainarchaeum sp</name>
    <dbReference type="NCBI Taxonomy" id="3101447"/>
    <lineage>
        <taxon>Archaea</taxon>
        <taxon>Candidatus Iainarchaeota</taxon>
        <taxon>Candidatus Iainarchaeia</taxon>
        <taxon>Candidatus Iainarchaeales</taxon>
        <taxon>Candidatus Iainarchaeaceae</taxon>
        <taxon>Candidatus Iainarchaeum</taxon>
    </lineage>
</organism>